<evidence type="ECO:0000313" key="2">
    <source>
        <dbReference type="EMBL" id="CAA9300452.1"/>
    </source>
</evidence>
<gene>
    <name evidence="2" type="ORF">AVDCRST_MAG48-1281</name>
</gene>
<dbReference type="EC" id="4.2.1.33" evidence="2"/>
<dbReference type="AlphaFoldDB" id="A0A6J4KBE4"/>
<reference evidence="2" key="1">
    <citation type="submission" date="2020-02" db="EMBL/GenBank/DDBJ databases">
        <authorList>
            <person name="Meier V. D."/>
        </authorList>
    </citation>
    <scope>NUCLEOTIDE SEQUENCE</scope>
    <source>
        <strain evidence="2">AVDCRST_MAG48</strain>
    </source>
</reference>
<feature type="non-terminal residue" evidence="2">
    <location>
        <position position="1"/>
    </location>
</feature>
<evidence type="ECO:0000256" key="1">
    <source>
        <dbReference type="SAM" id="MobiDB-lite"/>
    </source>
</evidence>
<name>A0A6J4KBE4_9ACTN</name>
<dbReference type="GO" id="GO:0003861">
    <property type="term" value="F:3-isopropylmalate dehydratase activity"/>
    <property type="evidence" value="ECO:0007669"/>
    <property type="project" value="UniProtKB-EC"/>
</dbReference>
<sequence>GRLHHPHRDRGAAAPQQRRHRPDHPGRLPQAGDQDRLRGRPVRRLAQRPGLRAQPAP</sequence>
<organism evidence="2">
    <name type="scientific">uncultured Friedmanniella sp</name>
    <dbReference type="NCBI Taxonomy" id="335381"/>
    <lineage>
        <taxon>Bacteria</taxon>
        <taxon>Bacillati</taxon>
        <taxon>Actinomycetota</taxon>
        <taxon>Actinomycetes</taxon>
        <taxon>Propionibacteriales</taxon>
        <taxon>Nocardioidaceae</taxon>
        <taxon>Friedmanniella</taxon>
        <taxon>environmental samples</taxon>
    </lineage>
</organism>
<accession>A0A6J4KBE4</accession>
<feature type="region of interest" description="Disordered" evidence="1">
    <location>
        <begin position="1"/>
        <end position="57"/>
    </location>
</feature>
<feature type="non-terminal residue" evidence="2">
    <location>
        <position position="57"/>
    </location>
</feature>
<protein>
    <submittedName>
        <fullName evidence="2">3-isopropylmalate dehydratase small subunit</fullName>
        <ecNumber evidence="2">4.2.1.33</ecNumber>
    </submittedName>
</protein>
<proteinExistence type="predicted"/>
<dbReference type="EMBL" id="CADCTS010000183">
    <property type="protein sequence ID" value="CAA9300452.1"/>
    <property type="molecule type" value="Genomic_DNA"/>
</dbReference>
<keyword evidence="2" id="KW-0456">Lyase</keyword>